<gene>
    <name evidence="3" type="ORF">LUA448_LOCUS2605</name>
</gene>
<dbReference type="InterPro" id="IPR029058">
    <property type="entry name" value="AB_hydrolase_fold"/>
</dbReference>
<dbReference type="GO" id="GO:0016787">
    <property type="term" value="F:hydrolase activity"/>
    <property type="evidence" value="ECO:0007669"/>
    <property type="project" value="UniProtKB-KW"/>
</dbReference>
<dbReference type="AlphaFoldDB" id="A0A817QHN3"/>
<dbReference type="PANTHER" id="PTHR48081">
    <property type="entry name" value="AB HYDROLASE SUPERFAMILY PROTEIN C4A8.06C"/>
    <property type="match status" value="1"/>
</dbReference>
<reference evidence="3" key="1">
    <citation type="submission" date="2021-02" db="EMBL/GenBank/DDBJ databases">
        <authorList>
            <person name="Nowell W R."/>
        </authorList>
    </citation>
    <scope>NUCLEOTIDE SEQUENCE</scope>
</reference>
<accession>A0A817QHN3</accession>
<organism evidence="3 4">
    <name type="scientific">Rotaria socialis</name>
    <dbReference type="NCBI Taxonomy" id="392032"/>
    <lineage>
        <taxon>Eukaryota</taxon>
        <taxon>Metazoa</taxon>
        <taxon>Spiralia</taxon>
        <taxon>Gnathifera</taxon>
        <taxon>Rotifera</taxon>
        <taxon>Eurotatoria</taxon>
        <taxon>Bdelloidea</taxon>
        <taxon>Philodinida</taxon>
        <taxon>Philodinidae</taxon>
        <taxon>Rotaria</taxon>
    </lineage>
</organism>
<keyword evidence="1" id="KW-0378">Hydrolase</keyword>
<dbReference type="Pfam" id="PF07859">
    <property type="entry name" value="Abhydrolase_3"/>
    <property type="match status" value="1"/>
</dbReference>
<evidence type="ECO:0000313" key="3">
    <source>
        <dbReference type="EMBL" id="CAF3207728.1"/>
    </source>
</evidence>
<evidence type="ECO:0000256" key="1">
    <source>
        <dbReference type="ARBA" id="ARBA00022801"/>
    </source>
</evidence>
<dbReference type="Gene3D" id="3.40.50.1820">
    <property type="entry name" value="alpha/beta hydrolase"/>
    <property type="match status" value="1"/>
</dbReference>
<dbReference type="InterPro" id="IPR013094">
    <property type="entry name" value="AB_hydrolase_3"/>
</dbReference>
<name>A0A817QHN3_9BILA</name>
<proteinExistence type="predicted"/>
<feature type="domain" description="Alpha/beta hydrolase fold-3" evidence="2">
    <location>
        <begin position="146"/>
        <end position="360"/>
    </location>
</feature>
<sequence length="384" mass="44504">MMGITLLLLTFTFGSMVFIQPFINYRTLYFSQSDRITALHTIFMARIWALSLFQPPSVLSRASQALIEIMRLHDPPLFLSSSPDRTQLIEYRSIAKKIFKTLYPQRNKQTCKIEPIVYEYNNRQVNAYSIKEGDMNDWTDRSQDVLLYIHGGGFVSGDIDTYAGYECYLSKEYHMPVIHIEHRLSPESTLLSSIDEVVTVYMSMLEFDRNITQRMVGMGDSSGGLMWLRLIQIMVEEQQPVPRGLVLLSPWVDLSFMDTERDSDTRENRVLFSLQLALNLRKQIFNIDENLKGPAYFGKFTQQLNEVNPIEHSFQGFPPLYVSVGTGELFYCDALMLEQKILESNSEIILDKGYGLMHTYPMYHRWLPEAACVQNKIRTFIDKL</sequence>
<dbReference type="EMBL" id="CAJNYD010000069">
    <property type="protein sequence ID" value="CAF3207728.1"/>
    <property type="molecule type" value="Genomic_DNA"/>
</dbReference>
<dbReference type="Proteomes" id="UP000663833">
    <property type="component" value="Unassembled WGS sequence"/>
</dbReference>
<dbReference type="PANTHER" id="PTHR48081:SF8">
    <property type="entry name" value="ALPHA_BETA HYDROLASE FOLD-3 DOMAIN-CONTAINING PROTEIN-RELATED"/>
    <property type="match status" value="1"/>
</dbReference>
<evidence type="ECO:0000259" key="2">
    <source>
        <dbReference type="Pfam" id="PF07859"/>
    </source>
</evidence>
<dbReference type="SUPFAM" id="SSF53474">
    <property type="entry name" value="alpha/beta-Hydrolases"/>
    <property type="match status" value="1"/>
</dbReference>
<dbReference type="InterPro" id="IPR050300">
    <property type="entry name" value="GDXG_lipolytic_enzyme"/>
</dbReference>
<protein>
    <recommendedName>
        <fullName evidence="2">Alpha/beta hydrolase fold-3 domain-containing protein</fullName>
    </recommendedName>
</protein>
<comment type="caution">
    <text evidence="3">The sequence shown here is derived from an EMBL/GenBank/DDBJ whole genome shotgun (WGS) entry which is preliminary data.</text>
</comment>
<evidence type="ECO:0000313" key="4">
    <source>
        <dbReference type="Proteomes" id="UP000663833"/>
    </source>
</evidence>